<evidence type="ECO:0000313" key="2">
    <source>
        <dbReference type="EMBL" id="MQL75181.1"/>
    </source>
</evidence>
<comment type="caution">
    <text evidence="2">The sequence shown here is derived from an EMBL/GenBank/DDBJ whole genome shotgun (WGS) entry which is preliminary data.</text>
</comment>
<dbReference type="EMBL" id="NMUH01000239">
    <property type="protein sequence ID" value="MQL75181.1"/>
    <property type="molecule type" value="Genomic_DNA"/>
</dbReference>
<proteinExistence type="predicted"/>
<name>A0A843TVB3_COLES</name>
<dbReference type="OrthoDB" id="1434354at2759"/>
<reference evidence="2" key="1">
    <citation type="submission" date="2017-07" db="EMBL/GenBank/DDBJ databases">
        <title>Taro Niue Genome Assembly and Annotation.</title>
        <authorList>
            <person name="Atibalentja N."/>
            <person name="Keating K."/>
            <person name="Fields C.J."/>
        </authorList>
    </citation>
    <scope>NUCLEOTIDE SEQUENCE</scope>
    <source>
        <strain evidence="2">Niue_2</strain>
        <tissue evidence="2">Leaf</tissue>
    </source>
</reference>
<evidence type="ECO:0000313" key="3">
    <source>
        <dbReference type="Proteomes" id="UP000652761"/>
    </source>
</evidence>
<organism evidence="2 3">
    <name type="scientific">Colocasia esculenta</name>
    <name type="common">Wild taro</name>
    <name type="synonym">Arum esculentum</name>
    <dbReference type="NCBI Taxonomy" id="4460"/>
    <lineage>
        <taxon>Eukaryota</taxon>
        <taxon>Viridiplantae</taxon>
        <taxon>Streptophyta</taxon>
        <taxon>Embryophyta</taxon>
        <taxon>Tracheophyta</taxon>
        <taxon>Spermatophyta</taxon>
        <taxon>Magnoliopsida</taxon>
        <taxon>Liliopsida</taxon>
        <taxon>Araceae</taxon>
        <taxon>Aroideae</taxon>
        <taxon>Colocasieae</taxon>
        <taxon>Colocasia</taxon>
    </lineage>
</organism>
<accession>A0A843TVB3</accession>
<feature type="compositionally biased region" description="Gly residues" evidence="1">
    <location>
        <begin position="198"/>
        <end position="209"/>
    </location>
</feature>
<protein>
    <submittedName>
        <fullName evidence="2">Uncharacterized protein</fullName>
    </submittedName>
</protein>
<gene>
    <name evidence="2" type="ORF">Taro_007554</name>
</gene>
<dbReference type="Proteomes" id="UP000652761">
    <property type="component" value="Unassembled WGS sequence"/>
</dbReference>
<keyword evidence="3" id="KW-1185">Reference proteome</keyword>
<sequence length="228" mass="24221">MTFTFVPLVGLFIPPLGDYKYFVYMSIDDGVFVPPSDVTRYGGYINVRDKVFVPPSDVAQCSPNAEDGTPTDAKDFSSERAAYLSSRTGVCTAVGQHCLYVRRFMTTEDLNTNVRSHMTTCGVFSRTSGGIPAGVPSPAEVFGDTGIEAERERRGRWRTGGGAHERASGLAEGGAPVRGLTLRKEEQLGVGSDDDDGGGSGGGACKGGHRLGGILSGYEDYSVPPHQQ</sequence>
<feature type="region of interest" description="Disordered" evidence="1">
    <location>
        <begin position="153"/>
        <end position="209"/>
    </location>
</feature>
<dbReference type="AlphaFoldDB" id="A0A843TVB3"/>
<evidence type="ECO:0000256" key="1">
    <source>
        <dbReference type="SAM" id="MobiDB-lite"/>
    </source>
</evidence>